<sequence>MAQSVGKFSLHNGGGFVVSISFDYLDENLQKQRSKSGSNFPLGQTDTVDPGTLGVPNGATLWLHADVVWGTDNVATQGFIYQSGGALTAAYTITGTTLDNTMGLISVS</sequence>
<gene>
    <name evidence="1" type="ORF">LV89_04814</name>
</gene>
<protein>
    <submittedName>
        <fullName evidence="1">Uncharacterized protein</fullName>
    </submittedName>
</protein>
<reference evidence="1 2" key="1">
    <citation type="submission" date="2018-05" db="EMBL/GenBank/DDBJ databases">
        <title>Genomic Encyclopedia of Archaeal and Bacterial Type Strains, Phase II (KMG-II): from individual species to whole genera.</title>
        <authorList>
            <person name="Goeker M."/>
        </authorList>
    </citation>
    <scope>NUCLEOTIDE SEQUENCE [LARGE SCALE GENOMIC DNA]</scope>
    <source>
        <strain evidence="1 2">DSM 22214</strain>
    </source>
</reference>
<dbReference type="Proteomes" id="UP000245489">
    <property type="component" value="Unassembled WGS sequence"/>
</dbReference>
<dbReference type="OrthoDB" id="964028at2"/>
<proteinExistence type="predicted"/>
<name>A0A316DHJ7_9BACT</name>
<dbReference type="RefSeq" id="WP_109745514.1">
    <property type="nucleotide sequence ID" value="NZ_QGGO01000047.1"/>
</dbReference>
<evidence type="ECO:0000313" key="2">
    <source>
        <dbReference type="Proteomes" id="UP000245489"/>
    </source>
</evidence>
<dbReference type="EMBL" id="QGGO01000047">
    <property type="protein sequence ID" value="PWK16699.1"/>
    <property type="molecule type" value="Genomic_DNA"/>
</dbReference>
<accession>A0A316DHJ7</accession>
<organism evidence="1 2">
    <name type="scientific">Arcicella aurantiaca</name>
    <dbReference type="NCBI Taxonomy" id="591202"/>
    <lineage>
        <taxon>Bacteria</taxon>
        <taxon>Pseudomonadati</taxon>
        <taxon>Bacteroidota</taxon>
        <taxon>Cytophagia</taxon>
        <taxon>Cytophagales</taxon>
        <taxon>Flectobacillaceae</taxon>
        <taxon>Arcicella</taxon>
    </lineage>
</organism>
<keyword evidence="2" id="KW-1185">Reference proteome</keyword>
<comment type="caution">
    <text evidence="1">The sequence shown here is derived from an EMBL/GenBank/DDBJ whole genome shotgun (WGS) entry which is preliminary data.</text>
</comment>
<evidence type="ECO:0000313" key="1">
    <source>
        <dbReference type="EMBL" id="PWK16699.1"/>
    </source>
</evidence>
<dbReference type="AlphaFoldDB" id="A0A316DHJ7"/>